<evidence type="ECO:0000259" key="4">
    <source>
        <dbReference type="Pfam" id="PF20990"/>
    </source>
</evidence>
<sequence length="589" mass="62142">MIGRISAGAAAAVALVLSAPGVPARAAANQVAEHIESFAVTLTPEPGGTLHVTEQIRYVFGPGEHHGIDRWIPERSRHDTLHRRLMPISGFRISSPGGPAGEPTVREDDGTVKLRIGDPHRTVTGTQTYGIDYDVSRALTRDGHGISLTWNALGSSWKIPVSRVNVRIVSPVLITSVACVAGQGGGTAPCPRATHSGAIADFSAAALPPHSGVTVRVGLKDAMPVAPPRLVAVSAPFAMTRFTTWGLAAAGGLLVIAAWWFLPRRRCGLGRRDGDVSAFPPDDPRMRPGVAVVLVNGRRANRHALAATLVDLAIRGHIHLKAERLTRNEDRVRLTRGDAADRDLVGVERRLLTDIFKQHDVVSLGNVWTRAHQRPLCEQLERAPVELGLYRRTPSAQALQSKLLAWSAGIAGLILLCLAATSPTFAGGGWVSLTPILIAPSVVAMGHTVPRRASGARAEALASAWRKAIAGEPRRDAPAALTRTFPYAIAFRQAARWSDPMASPAQAGDLDWFEVDRPLRPRKHRSAVASLLQGLSSVWPEPVTSRTRGARSRGGGGGLFSGGYGGDSGFSGGGMSVGDGGGGGGGGSW</sequence>
<evidence type="ECO:0008006" key="7">
    <source>
        <dbReference type="Google" id="ProtNLM"/>
    </source>
</evidence>
<evidence type="ECO:0000256" key="2">
    <source>
        <dbReference type="SAM" id="SignalP"/>
    </source>
</evidence>
<feature type="transmembrane region" description="Helical" evidence="1">
    <location>
        <begin position="403"/>
        <end position="421"/>
    </location>
</feature>
<keyword evidence="2" id="KW-0732">Signal</keyword>
<dbReference type="Pfam" id="PF09972">
    <property type="entry name" value="DUF2207"/>
    <property type="match status" value="1"/>
</dbReference>
<accession>A0ABP8TIU8</accession>
<feature type="signal peptide" evidence="2">
    <location>
        <begin position="1"/>
        <end position="26"/>
    </location>
</feature>
<dbReference type="EMBL" id="BAABHJ010000006">
    <property type="protein sequence ID" value="GAA4607598.1"/>
    <property type="molecule type" value="Genomic_DNA"/>
</dbReference>
<comment type="caution">
    <text evidence="5">The sequence shown here is derived from an EMBL/GenBank/DDBJ whole genome shotgun (WGS) entry which is preliminary data.</text>
</comment>
<feature type="domain" description="DUF2207" evidence="3">
    <location>
        <begin position="35"/>
        <end position="218"/>
    </location>
</feature>
<keyword evidence="1" id="KW-0472">Membrane</keyword>
<name>A0ABP8TIU8_9ACTN</name>
<dbReference type="InterPro" id="IPR048389">
    <property type="entry name" value="YciQ-like_C"/>
</dbReference>
<feature type="transmembrane region" description="Helical" evidence="1">
    <location>
        <begin position="242"/>
        <end position="262"/>
    </location>
</feature>
<organism evidence="5 6">
    <name type="scientific">Actinoallomurus liliacearum</name>
    <dbReference type="NCBI Taxonomy" id="1080073"/>
    <lineage>
        <taxon>Bacteria</taxon>
        <taxon>Bacillati</taxon>
        <taxon>Actinomycetota</taxon>
        <taxon>Actinomycetes</taxon>
        <taxon>Streptosporangiales</taxon>
        <taxon>Thermomonosporaceae</taxon>
        <taxon>Actinoallomurus</taxon>
    </lineage>
</organism>
<proteinExistence type="predicted"/>
<feature type="domain" description="Predicted membrane protein YciQ-like C-terminal" evidence="4">
    <location>
        <begin position="284"/>
        <end position="498"/>
    </location>
</feature>
<dbReference type="Pfam" id="PF20990">
    <property type="entry name" value="DUF2207_C"/>
    <property type="match status" value="1"/>
</dbReference>
<evidence type="ECO:0000313" key="6">
    <source>
        <dbReference type="Proteomes" id="UP001500212"/>
    </source>
</evidence>
<protein>
    <recommendedName>
        <fullName evidence="7">DUF2207 domain-containing protein</fullName>
    </recommendedName>
</protein>
<keyword evidence="6" id="KW-1185">Reference proteome</keyword>
<keyword evidence="1" id="KW-1133">Transmembrane helix</keyword>
<keyword evidence="1" id="KW-0812">Transmembrane</keyword>
<gene>
    <name evidence="5" type="ORF">GCM10023195_29010</name>
</gene>
<evidence type="ECO:0000313" key="5">
    <source>
        <dbReference type="EMBL" id="GAA4607598.1"/>
    </source>
</evidence>
<dbReference type="InterPro" id="IPR018702">
    <property type="entry name" value="DUF2207"/>
</dbReference>
<reference evidence="6" key="1">
    <citation type="journal article" date="2019" name="Int. J. Syst. Evol. Microbiol.">
        <title>The Global Catalogue of Microorganisms (GCM) 10K type strain sequencing project: providing services to taxonomists for standard genome sequencing and annotation.</title>
        <authorList>
            <consortium name="The Broad Institute Genomics Platform"/>
            <consortium name="The Broad Institute Genome Sequencing Center for Infectious Disease"/>
            <person name="Wu L."/>
            <person name="Ma J."/>
        </authorList>
    </citation>
    <scope>NUCLEOTIDE SEQUENCE [LARGE SCALE GENOMIC DNA]</scope>
    <source>
        <strain evidence="6">JCM 17938</strain>
    </source>
</reference>
<dbReference type="Proteomes" id="UP001500212">
    <property type="component" value="Unassembled WGS sequence"/>
</dbReference>
<evidence type="ECO:0000256" key="1">
    <source>
        <dbReference type="SAM" id="Phobius"/>
    </source>
</evidence>
<dbReference type="RefSeq" id="WP_345353810.1">
    <property type="nucleotide sequence ID" value="NZ_BAABHJ010000006.1"/>
</dbReference>
<feature type="chain" id="PRO_5045747410" description="DUF2207 domain-containing protein" evidence="2">
    <location>
        <begin position="27"/>
        <end position="589"/>
    </location>
</feature>
<evidence type="ECO:0000259" key="3">
    <source>
        <dbReference type="Pfam" id="PF09972"/>
    </source>
</evidence>